<dbReference type="PANTHER" id="PTHR24121">
    <property type="entry name" value="NO MECHANORECEPTOR POTENTIAL C, ISOFORM D-RELATED"/>
    <property type="match status" value="1"/>
</dbReference>
<dbReference type="Proteomes" id="UP000467840">
    <property type="component" value="Chromosome 2"/>
</dbReference>
<dbReference type="Gene3D" id="1.25.40.20">
    <property type="entry name" value="Ankyrin repeat-containing domain"/>
    <property type="match status" value="1"/>
</dbReference>
<proteinExistence type="predicted"/>
<dbReference type="AlphaFoldDB" id="A0A6A6KPY5"/>
<comment type="caution">
    <text evidence="2">The sequence shown here is derived from an EMBL/GenBank/DDBJ whole genome shotgun (WGS) entry which is preliminary data.</text>
</comment>
<protein>
    <submittedName>
        <fullName evidence="2">Uncharacterized protein</fullName>
    </submittedName>
</protein>
<sequence length="192" mass="21599">MAVHSMEEEPFIQLRSIALRFSRDEVLSMQRTNGNTILHEAAAIGNIVLIKIIAHEYPQLIQMKNDLGESPEFTAAAFGCTEIVEFFTETALRLLTLYESLQWLEEDEPPWLLDRTGTTPLDALADMPFAFRSGHTMGIFESLIYFCLPDQEETRTKVSGIPGQSSIQEQDLETSGSPVPIQPESQIHKGMR</sequence>
<dbReference type="PANTHER" id="PTHR24121:SF29">
    <property type="match status" value="1"/>
</dbReference>
<dbReference type="InterPro" id="IPR036770">
    <property type="entry name" value="Ankyrin_rpt-contain_sf"/>
</dbReference>
<evidence type="ECO:0000313" key="2">
    <source>
        <dbReference type="EMBL" id="KAF2291072.1"/>
    </source>
</evidence>
<reference evidence="2 3" key="1">
    <citation type="journal article" date="2020" name="Mol. Plant">
        <title>The Chromosome-Based Rubber Tree Genome Provides New Insights into Spurge Genome Evolution and Rubber Biosynthesis.</title>
        <authorList>
            <person name="Liu J."/>
            <person name="Shi C."/>
            <person name="Shi C.C."/>
            <person name="Li W."/>
            <person name="Zhang Q.J."/>
            <person name="Zhang Y."/>
            <person name="Li K."/>
            <person name="Lu H.F."/>
            <person name="Shi C."/>
            <person name="Zhu S.T."/>
            <person name="Xiao Z.Y."/>
            <person name="Nan H."/>
            <person name="Yue Y."/>
            <person name="Zhu X.G."/>
            <person name="Wu Y."/>
            <person name="Hong X.N."/>
            <person name="Fan G.Y."/>
            <person name="Tong Y."/>
            <person name="Zhang D."/>
            <person name="Mao C.L."/>
            <person name="Liu Y.L."/>
            <person name="Hao S.J."/>
            <person name="Liu W.Q."/>
            <person name="Lv M.Q."/>
            <person name="Zhang H.B."/>
            <person name="Liu Y."/>
            <person name="Hu-Tang G.R."/>
            <person name="Wang J.P."/>
            <person name="Wang J.H."/>
            <person name="Sun Y.H."/>
            <person name="Ni S.B."/>
            <person name="Chen W.B."/>
            <person name="Zhang X.C."/>
            <person name="Jiao Y.N."/>
            <person name="Eichler E.E."/>
            <person name="Li G.H."/>
            <person name="Liu X."/>
            <person name="Gao L.Z."/>
        </authorList>
    </citation>
    <scope>NUCLEOTIDE SEQUENCE [LARGE SCALE GENOMIC DNA]</scope>
    <source>
        <strain evidence="3">cv. GT1</strain>
        <tissue evidence="2">Leaf</tissue>
    </source>
</reference>
<dbReference type="SUPFAM" id="SSF48403">
    <property type="entry name" value="Ankyrin repeat"/>
    <property type="match status" value="1"/>
</dbReference>
<organism evidence="2 3">
    <name type="scientific">Hevea brasiliensis</name>
    <name type="common">Para rubber tree</name>
    <name type="synonym">Siphonia brasiliensis</name>
    <dbReference type="NCBI Taxonomy" id="3981"/>
    <lineage>
        <taxon>Eukaryota</taxon>
        <taxon>Viridiplantae</taxon>
        <taxon>Streptophyta</taxon>
        <taxon>Embryophyta</taxon>
        <taxon>Tracheophyta</taxon>
        <taxon>Spermatophyta</taxon>
        <taxon>Magnoliopsida</taxon>
        <taxon>eudicotyledons</taxon>
        <taxon>Gunneridae</taxon>
        <taxon>Pentapetalae</taxon>
        <taxon>rosids</taxon>
        <taxon>fabids</taxon>
        <taxon>Malpighiales</taxon>
        <taxon>Euphorbiaceae</taxon>
        <taxon>Crotonoideae</taxon>
        <taxon>Micrandreae</taxon>
        <taxon>Hevea</taxon>
    </lineage>
</organism>
<evidence type="ECO:0000313" key="3">
    <source>
        <dbReference type="Proteomes" id="UP000467840"/>
    </source>
</evidence>
<feature type="compositionally biased region" description="Polar residues" evidence="1">
    <location>
        <begin position="162"/>
        <end position="177"/>
    </location>
</feature>
<name>A0A6A6KPY5_HEVBR</name>
<gene>
    <name evidence="2" type="ORF">GH714_019592</name>
</gene>
<dbReference type="EMBL" id="JAAGAX010000015">
    <property type="protein sequence ID" value="KAF2291072.1"/>
    <property type="molecule type" value="Genomic_DNA"/>
</dbReference>
<evidence type="ECO:0000256" key="1">
    <source>
        <dbReference type="SAM" id="MobiDB-lite"/>
    </source>
</evidence>
<keyword evidence="3" id="KW-1185">Reference proteome</keyword>
<feature type="region of interest" description="Disordered" evidence="1">
    <location>
        <begin position="157"/>
        <end position="192"/>
    </location>
</feature>
<accession>A0A6A6KPY5</accession>